<dbReference type="EMBL" id="JABANO010001934">
    <property type="protein sequence ID" value="KAF4758022.1"/>
    <property type="molecule type" value="Genomic_DNA"/>
</dbReference>
<evidence type="ECO:0000313" key="4">
    <source>
        <dbReference type="Proteomes" id="UP000553632"/>
    </source>
</evidence>
<organism evidence="2 5">
    <name type="scientific">Perkinsus olseni</name>
    <name type="common">Perkinsus atlanticus</name>
    <dbReference type="NCBI Taxonomy" id="32597"/>
    <lineage>
        <taxon>Eukaryota</taxon>
        <taxon>Sar</taxon>
        <taxon>Alveolata</taxon>
        <taxon>Perkinsozoa</taxon>
        <taxon>Perkinsea</taxon>
        <taxon>Perkinsida</taxon>
        <taxon>Perkinsidae</taxon>
        <taxon>Perkinsus</taxon>
    </lineage>
</organism>
<evidence type="ECO:0000256" key="1">
    <source>
        <dbReference type="SAM" id="SignalP"/>
    </source>
</evidence>
<name>A0A7J6QBE8_PEROL</name>
<keyword evidence="4" id="KW-1185">Reference proteome</keyword>
<feature type="chain" id="PRO_5036205623" evidence="1">
    <location>
        <begin position="22"/>
        <end position="87"/>
    </location>
</feature>
<dbReference type="Proteomes" id="UP000553632">
    <property type="component" value="Unassembled WGS sequence"/>
</dbReference>
<evidence type="ECO:0000313" key="3">
    <source>
        <dbReference type="EMBL" id="KAF4758022.1"/>
    </source>
</evidence>
<dbReference type="Proteomes" id="UP000574390">
    <property type="component" value="Unassembled WGS sequence"/>
</dbReference>
<keyword evidence="1" id="KW-0732">Signal</keyword>
<reference evidence="4 5" key="1">
    <citation type="submission" date="2020-04" db="EMBL/GenBank/DDBJ databases">
        <title>Perkinsus olseni comparative genomics.</title>
        <authorList>
            <person name="Bogema D.R."/>
        </authorList>
    </citation>
    <scope>NUCLEOTIDE SEQUENCE [LARGE SCALE GENOMIC DNA]</scope>
    <source>
        <strain evidence="2">ATCC PRA-205</strain>
        <strain evidence="3 4">ATCC PRA-207</strain>
    </source>
</reference>
<dbReference type="EMBL" id="JABANM010030649">
    <property type="protein sequence ID" value="KAF4705884.1"/>
    <property type="molecule type" value="Genomic_DNA"/>
</dbReference>
<feature type="signal peptide" evidence="1">
    <location>
        <begin position="1"/>
        <end position="21"/>
    </location>
</feature>
<accession>A0A7J6QBE8</accession>
<sequence>MVNLCVSSAIATLLLMTTAAGQPTAGTFRHVGIGYHLEIDIAKNLPIAFSYFGRARFTFEAIGVGMTVSEEFPVVPRGFNHYEVDFS</sequence>
<dbReference type="AlphaFoldDB" id="A0A7J6QBE8"/>
<comment type="caution">
    <text evidence="2">The sequence shown here is derived from an EMBL/GenBank/DDBJ whole genome shotgun (WGS) entry which is preliminary data.</text>
</comment>
<feature type="non-terminal residue" evidence="2">
    <location>
        <position position="87"/>
    </location>
</feature>
<evidence type="ECO:0000313" key="2">
    <source>
        <dbReference type="EMBL" id="KAF4705884.1"/>
    </source>
</evidence>
<gene>
    <name evidence="2" type="ORF">FOZ62_019158</name>
    <name evidence="3" type="ORF">FOZ63_025007</name>
</gene>
<evidence type="ECO:0000313" key="5">
    <source>
        <dbReference type="Proteomes" id="UP000574390"/>
    </source>
</evidence>
<proteinExistence type="predicted"/>
<protein>
    <submittedName>
        <fullName evidence="2">Uncharacterized protein</fullName>
    </submittedName>
</protein>